<accession>A0ACB9PR01</accession>
<proteinExistence type="predicted"/>
<comment type="caution">
    <text evidence="1">The sequence shown here is derived from an EMBL/GenBank/DDBJ whole genome shotgun (WGS) entry which is preliminary data.</text>
</comment>
<organism evidence="1 2">
    <name type="scientific">Bauhinia variegata</name>
    <name type="common">Purple orchid tree</name>
    <name type="synonym">Phanera variegata</name>
    <dbReference type="NCBI Taxonomy" id="167791"/>
    <lineage>
        <taxon>Eukaryota</taxon>
        <taxon>Viridiplantae</taxon>
        <taxon>Streptophyta</taxon>
        <taxon>Embryophyta</taxon>
        <taxon>Tracheophyta</taxon>
        <taxon>Spermatophyta</taxon>
        <taxon>Magnoliopsida</taxon>
        <taxon>eudicotyledons</taxon>
        <taxon>Gunneridae</taxon>
        <taxon>Pentapetalae</taxon>
        <taxon>rosids</taxon>
        <taxon>fabids</taxon>
        <taxon>Fabales</taxon>
        <taxon>Fabaceae</taxon>
        <taxon>Cercidoideae</taxon>
        <taxon>Cercideae</taxon>
        <taxon>Bauhiniinae</taxon>
        <taxon>Bauhinia</taxon>
    </lineage>
</organism>
<evidence type="ECO:0000313" key="2">
    <source>
        <dbReference type="Proteomes" id="UP000828941"/>
    </source>
</evidence>
<dbReference type="Proteomes" id="UP000828941">
    <property type="component" value="Chromosome 4"/>
</dbReference>
<sequence length="153" mass="16929">MAPKLFLKSHTHNHENAYTVGPCSYKIISAIAERKTVTYIVAFCIFLSLSLPLSEFPPPPLSPPRVFPVYALIGFSILRVGSAKSVQCAYASSAFAAIVSGFGYHTSGRKKVYTIWTFKIHLTCKMICILEVGVLDSLSLIRKYSSNDKLHVK</sequence>
<keyword evidence="2" id="KW-1185">Reference proteome</keyword>
<protein>
    <submittedName>
        <fullName evidence="1">Uncharacterized protein</fullName>
    </submittedName>
</protein>
<name>A0ACB9PR01_BAUVA</name>
<dbReference type="EMBL" id="CM039429">
    <property type="protein sequence ID" value="KAI4348995.1"/>
    <property type="molecule type" value="Genomic_DNA"/>
</dbReference>
<reference evidence="1 2" key="1">
    <citation type="journal article" date="2022" name="DNA Res.">
        <title>Chromosomal-level genome assembly of the orchid tree Bauhinia variegata (Leguminosae; Cercidoideae) supports the allotetraploid origin hypothesis of Bauhinia.</title>
        <authorList>
            <person name="Zhong Y."/>
            <person name="Chen Y."/>
            <person name="Zheng D."/>
            <person name="Pang J."/>
            <person name="Liu Y."/>
            <person name="Luo S."/>
            <person name="Meng S."/>
            <person name="Qian L."/>
            <person name="Wei D."/>
            <person name="Dai S."/>
            <person name="Zhou R."/>
        </authorList>
    </citation>
    <scope>NUCLEOTIDE SEQUENCE [LARGE SCALE GENOMIC DNA]</scope>
    <source>
        <strain evidence="1">BV-YZ2020</strain>
    </source>
</reference>
<evidence type="ECO:0000313" key="1">
    <source>
        <dbReference type="EMBL" id="KAI4348995.1"/>
    </source>
</evidence>
<gene>
    <name evidence="1" type="ORF">L6164_009654</name>
</gene>